<dbReference type="PANTHER" id="PTHR22589">
    <property type="entry name" value="CARNITINE O-ACYLTRANSFERASE"/>
    <property type="match status" value="1"/>
</dbReference>
<feature type="active site" description="Proton acceptor" evidence="4">
    <location>
        <position position="434"/>
    </location>
</feature>
<dbReference type="InterPro" id="IPR042231">
    <property type="entry name" value="Cho/carn_acyl_trans_2"/>
</dbReference>
<sequence length="729" mass="82285">MQTYRSILSSSRTYSITTRRPFKNMTYNTASVSTIAQPHLVSSKQEKILTQPQTRYVKPLHKNHMSTSAKSPFKRWPMAMIESHGNYRDDAAIIEPLVGGPLYSAQKDLPKLPIPHDDLKDLIQTFLPTALPLAESPEEARNLIETCKSFPEQAAELQKRLIHRRNVEMKDTSWLQLWWNTEGYLKIRDPVTVNVSYFFHLADDDSIAANFNAAQDSSSKPKLNVQRGAALLHATAEFRKMICSGSYPHEKMGRKGNQTPLCSVAFKYMFNSCRIPKREMDTYKMYDPSLNKHVVVARKGRFYSFDFVNEDGDPIALADLEKCLEKCIQLADEAEANGDEKLDLGWCTSSDRDSWADAREEMLRVGGKTAEKALEKLESGAILLCLDDEKTYSKQQCADLFWTGDLKSGLNRWFDKSIQLFCTENGKAGLQGEHSMMDGMPVISFTDYITNKAYSDAKSKTVTPSQKPAEVEDIFADTYPILMSSNSNMSSLVAKAHGDFNTLITDQEQTVQYFLGYGSKFMKKAGYSPDAYAQVAIQLAVYRLHGKQVGTYEATQMRPFLHGRTETTRTVSKESAAFCKRMGMMANFKDDPKALEEKRKLLQDAAKTHVNYIKKAGKGNGVDRHFLGLAMLSDDSVKLPDIYTDPVFVRAKTWRVSTSHLTHPNIDNWGFGEVVPDGLGVAYGVKPDTCFFNISARREHGWTEKFNHLLQEALLEMRAIHEPVLSSKL</sequence>
<keyword evidence="8" id="KW-1185">Reference proteome</keyword>
<evidence type="ECO:0000313" key="7">
    <source>
        <dbReference type="EMBL" id="GFH53545.1"/>
    </source>
</evidence>
<evidence type="ECO:0000256" key="5">
    <source>
        <dbReference type="RuleBase" id="RU003801"/>
    </source>
</evidence>
<gene>
    <name evidence="7" type="ORF">CTEN210_10021</name>
</gene>
<protein>
    <recommendedName>
        <fullName evidence="6">Choline/carnitine acyltransferase domain-containing protein</fullName>
    </recommendedName>
</protein>
<name>A0AAD3CZ25_9STRA</name>
<keyword evidence="3 5" id="KW-0012">Acyltransferase</keyword>
<dbReference type="PANTHER" id="PTHR22589:SF103">
    <property type="entry name" value="CARNITINE O-ACETYL-TRANSFERASE, ISOFORM A-RELATED"/>
    <property type="match status" value="1"/>
</dbReference>
<dbReference type="AlphaFoldDB" id="A0AAD3CZ25"/>
<accession>A0AAD3CZ25</accession>
<dbReference type="GO" id="GO:0016746">
    <property type="term" value="F:acyltransferase activity"/>
    <property type="evidence" value="ECO:0007669"/>
    <property type="project" value="UniProtKB-KW"/>
</dbReference>
<evidence type="ECO:0000256" key="4">
    <source>
        <dbReference type="PIRSR" id="PIRSR600542-1"/>
    </source>
</evidence>
<dbReference type="Gene3D" id="3.30.559.10">
    <property type="entry name" value="Chloramphenicol acetyltransferase-like domain"/>
    <property type="match status" value="1"/>
</dbReference>
<feature type="domain" description="Choline/carnitine acyltransferase" evidence="6">
    <location>
        <begin position="112"/>
        <end position="712"/>
    </location>
</feature>
<evidence type="ECO:0000256" key="1">
    <source>
        <dbReference type="ARBA" id="ARBA00005232"/>
    </source>
</evidence>
<reference evidence="7 8" key="1">
    <citation type="journal article" date="2021" name="Sci. Rep.">
        <title>The genome of the diatom Chaetoceros tenuissimus carries an ancient integrated fragment of an extant virus.</title>
        <authorList>
            <person name="Hongo Y."/>
            <person name="Kimura K."/>
            <person name="Takaki Y."/>
            <person name="Yoshida Y."/>
            <person name="Baba S."/>
            <person name="Kobayashi G."/>
            <person name="Nagasaki K."/>
            <person name="Hano T."/>
            <person name="Tomaru Y."/>
        </authorList>
    </citation>
    <scope>NUCLEOTIDE SEQUENCE [LARGE SCALE GENOMIC DNA]</scope>
    <source>
        <strain evidence="7 8">NIES-3715</strain>
    </source>
</reference>
<dbReference type="InterPro" id="IPR039551">
    <property type="entry name" value="Cho/carn_acyl_trans"/>
</dbReference>
<evidence type="ECO:0000256" key="3">
    <source>
        <dbReference type="ARBA" id="ARBA00023315"/>
    </source>
</evidence>
<dbReference type="Gene3D" id="3.30.559.70">
    <property type="entry name" value="Choline/Carnitine o-acyltransferase, domain 2"/>
    <property type="match status" value="1"/>
</dbReference>
<comment type="similarity">
    <text evidence="1 5">Belongs to the carnitine/choline acetyltransferase family.</text>
</comment>
<dbReference type="Proteomes" id="UP001054902">
    <property type="component" value="Unassembled WGS sequence"/>
</dbReference>
<dbReference type="EMBL" id="BLLK01000047">
    <property type="protein sequence ID" value="GFH53545.1"/>
    <property type="molecule type" value="Genomic_DNA"/>
</dbReference>
<proteinExistence type="inferred from homology"/>
<keyword evidence="2 5" id="KW-0808">Transferase</keyword>
<evidence type="ECO:0000313" key="8">
    <source>
        <dbReference type="Proteomes" id="UP001054902"/>
    </source>
</evidence>
<dbReference type="PROSITE" id="PS00440">
    <property type="entry name" value="ACYLTRANSF_C_2"/>
    <property type="match status" value="1"/>
</dbReference>
<dbReference type="Pfam" id="PF00755">
    <property type="entry name" value="Carn_acyltransf"/>
    <property type="match status" value="1"/>
</dbReference>
<dbReference type="InterPro" id="IPR000542">
    <property type="entry name" value="Carn_acyl_trans"/>
</dbReference>
<comment type="caution">
    <text evidence="7">The sequence shown here is derived from an EMBL/GenBank/DDBJ whole genome shotgun (WGS) entry which is preliminary data.</text>
</comment>
<evidence type="ECO:0000259" key="6">
    <source>
        <dbReference type="Pfam" id="PF00755"/>
    </source>
</evidence>
<dbReference type="InterPro" id="IPR023213">
    <property type="entry name" value="CAT-like_dom_sf"/>
</dbReference>
<dbReference type="SUPFAM" id="SSF52777">
    <property type="entry name" value="CoA-dependent acyltransferases"/>
    <property type="match status" value="2"/>
</dbReference>
<evidence type="ECO:0000256" key="2">
    <source>
        <dbReference type="ARBA" id="ARBA00022679"/>
    </source>
</evidence>
<organism evidence="7 8">
    <name type="scientific">Chaetoceros tenuissimus</name>
    <dbReference type="NCBI Taxonomy" id="426638"/>
    <lineage>
        <taxon>Eukaryota</taxon>
        <taxon>Sar</taxon>
        <taxon>Stramenopiles</taxon>
        <taxon>Ochrophyta</taxon>
        <taxon>Bacillariophyta</taxon>
        <taxon>Coscinodiscophyceae</taxon>
        <taxon>Chaetocerotophycidae</taxon>
        <taxon>Chaetocerotales</taxon>
        <taxon>Chaetocerotaceae</taxon>
        <taxon>Chaetoceros</taxon>
    </lineage>
</organism>